<evidence type="ECO:0000313" key="1">
    <source>
        <dbReference type="EMBL" id="MDV5169295.1"/>
    </source>
</evidence>
<evidence type="ECO:0000313" key="2">
    <source>
        <dbReference type="Proteomes" id="UP001186452"/>
    </source>
</evidence>
<evidence type="ECO:0008006" key="3">
    <source>
        <dbReference type="Google" id="ProtNLM"/>
    </source>
</evidence>
<dbReference type="PROSITE" id="PS51257">
    <property type="entry name" value="PROKAR_LIPOPROTEIN"/>
    <property type="match status" value="1"/>
</dbReference>
<keyword evidence="2" id="KW-1185">Reference proteome</keyword>
<dbReference type="EMBL" id="JAWJZI010000003">
    <property type="protein sequence ID" value="MDV5169295.1"/>
    <property type="molecule type" value="Genomic_DNA"/>
</dbReference>
<name>A0ABU3ZGQ0_9GAMM</name>
<dbReference type="Proteomes" id="UP001186452">
    <property type="component" value="Unassembled WGS sequence"/>
</dbReference>
<comment type="caution">
    <text evidence="1">The sequence shown here is derived from an EMBL/GenBank/DDBJ whole genome shotgun (WGS) entry which is preliminary data.</text>
</comment>
<organism evidence="1 2">
    <name type="scientific">Photobacterium rosenbergii</name>
    <dbReference type="NCBI Taxonomy" id="294936"/>
    <lineage>
        <taxon>Bacteria</taxon>
        <taxon>Pseudomonadati</taxon>
        <taxon>Pseudomonadota</taxon>
        <taxon>Gammaproteobacteria</taxon>
        <taxon>Vibrionales</taxon>
        <taxon>Vibrionaceae</taxon>
        <taxon>Photobacterium</taxon>
    </lineage>
</organism>
<protein>
    <recommendedName>
        <fullName evidence="3">Lipoprotein</fullName>
    </recommendedName>
</protein>
<gene>
    <name evidence="1" type="ORF">R2X38_09830</name>
</gene>
<dbReference type="RefSeq" id="WP_317522047.1">
    <property type="nucleotide sequence ID" value="NZ_JAWJZI010000003.1"/>
</dbReference>
<sequence length="164" mass="18803">MSKLYSMPFFIAFLAACSSSDDYSEQKLSLTVMKINKISESDTGVVAKPNFEFRSQKHNHYWQCSSASDCSTEYTGTFFLHDLDTGVVPRWASIETDLRTGTCKDSFEVRSTSEDYSYQMNSQYPEYGWNGKRNNRIERVVGKAILRSPTYGIWEVSWKSEACN</sequence>
<proteinExistence type="predicted"/>
<accession>A0ABU3ZGQ0</accession>
<reference evidence="1 2" key="1">
    <citation type="submission" date="2023-10" db="EMBL/GenBank/DDBJ databases">
        <title>Marine bacteria isolated from horseshoe crab.</title>
        <authorList>
            <person name="Cheng T.H."/>
        </authorList>
    </citation>
    <scope>NUCLEOTIDE SEQUENCE [LARGE SCALE GENOMIC DNA]</scope>
    <source>
        <strain evidence="1 2">HSC6</strain>
    </source>
</reference>